<dbReference type="GO" id="GO:0005737">
    <property type="term" value="C:cytoplasm"/>
    <property type="evidence" value="ECO:0007669"/>
    <property type="project" value="TreeGrafter"/>
</dbReference>
<dbReference type="Proteomes" id="UP000261620">
    <property type="component" value="Unplaced"/>
</dbReference>
<accession>A0A3Q3WKR1</accession>
<reference evidence="1" key="1">
    <citation type="submission" date="2025-08" db="UniProtKB">
        <authorList>
            <consortium name="Ensembl"/>
        </authorList>
    </citation>
    <scope>IDENTIFICATION</scope>
</reference>
<dbReference type="SUPFAM" id="SSF48371">
    <property type="entry name" value="ARM repeat"/>
    <property type="match status" value="1"/>
</dbReference>
<dbReference type="Ensembl" id="ENSMMOT00000009565.1">
    <property type="protein sequence ID" value="ENSMMOP00000009399.1"/>
    <property type="gene ID" value="ENSMMOG00000007277.1"/>
</dbReference>
<dbReference type="Gene3D" id="1.25.10.10">
    <property type="entry name" value="Leucine-rich Repeat Variant"/>
    <property type="match status" value="1"/>
</dbReference>
<evidence type="ECO:0000313" key="2">
    <source>
        <dbReference type="Proteomes" id="UP000261620"/>
    </source>
</evidence>
<dbReference type="GO" id="GO:0000793">
    <property type="term" value="C:condensed chromosome"/>
    <property type="evidence" value="ECO:0007669"/>
    <property type="project" value="TreeGrafter"/>
</dbReference>
<evidence type="ECO:0000313" key="1">
    <source>
        <dbReference type="Ensembl" id="ENSMMOP00000009399.1"/>
    </source>
</evidence>
<dbReference type="PANTHER" id="PTHR14418">
    <property type="entry name" value="CONDENSIN COMPLEX SUBUNIT 3-RELATED"/>
    <property type="match status" value="1"/>
</dbReference>
<keyword evidence="2" id="KW-1185">Reference proteome</keyword>
<dbReference type="InterPro" id="IPR011989">
    <property type="entry name" value="ARM-like"/>
</dbReference>
<dbReference type="AlphaFoldDB" id="A0A3Q3WKR1"/>
<reference evidence="1" key="2">
    <citation type="submission" date="2025-09" db="UniProtKB">
        <authorList>
            <consortium name="Ensembl"/>
        </authorList>
    </citation>
    <scope>IDENTIFICATION</scope>
</reference>
<dbReference type="InterPro" id="IPR016024">
    <property type="entry name" value="ARM-type_fold"/>
</dbReference>
<dbReference type="GO" id="GO:0000796">
    <property type="term" value="C:condensin complex"/>
    <property type="evidence" value="ECO:0007669"/>
    <property type="project" value="InterPro"/>
</dbReference>
<sequence length="226" mass="25958">KMTADNEIDIKEAFQRAQNGHNNRAKLVASLKSRYSKLEDKALFHEEFVHYLKYAMIVYKREPVVENVIEFATRFAMSFQSLPRTEEEEETSGISHKANSHAVRFRVCQLINKLLGSMAENAQIDDDLFDHIHQAMLVRVTDKFPNVRIQAALAMTRLQQPKDPDCPTINAYMMILENDSNAEVRRSVLSCIAMSPRTLPKVIKRTRDMKENVRKLAYQVATTAVT</sequence>
<dbReference type="PANTHER" id="PTHR14418:SF5">
    <property type="entry name" value="CONDENSIN COMPLEX SUBUNIT 3"/>
    <property type="match status" value="1"/>
</dbReference>
<dbReference type="InterPro" id="IPR027165">
    <property type="entry name" value="CND3"/>
</dbReference>
<organism evidence="1 2">
    <name type="scientific">Mola mola</name>
    <name type="common">Ocean sunfish</name>
    <name type="synonym">Tetraodon mola</name>
    <dbReference type="NCBI Taxonomy" id="94237"/>
    <lineage>
        <taxon>Eukaryota</taxon>
        <taxon>Metazoa</taxon>
        <taxon>Chordata</taxon>
        <taxon>Craniata</taxon>
        <taxon>Vertebrata</taxon>
        <taxon>Euteleostomi</taxon>
        <taxon>Actinopterygii</taxon>
        <taxon>Neopterygii</taxon>
        <taxon>Teleostei</taxon>
        <taxon>Neoteleostei</taxon>
        <taxon>Acanthomorphata</taxon>
        <taxon>Eupercaria</taxon>
        <taxon>Tetraodontiformes</taxon>
        <taxon>Molidae</taxon>
        <taxon>Mola</taxon>
    </lineage>
</organism>
<protein>
    <submittedName>
        <fullName evidence="1">Uncharacterized protein</fullName>
    </submittedName>
</protein>
<proteinExistence type="predicted"/>
<name>A0A3Q3WKR1_MOLML</name>
<dbReference type="GO" id="GO:0007076">
    <property type="term" value="P:mitotic chromosome condensation"/>
    <property type="evidence" value="ECO:0007669"/>
    <property type="project" value="InterPro"/>
</dbReference>